<evidence type="ECO:0000256" key="2">
    <source>
        <dbReference type="SAM" id="SignalP"/>
    </source>
</evidence>
<dbReference type="OrthoDB" id="10663835at2759"/>
<organism evidence="3 4">
    <name type="scientific">Ambispora leptoticha</name>
    <dbReference type="NCBI Taxonomy" id="144679"/>
    <lineage>
        <taxon>Eukaryota</taxon>
        <taxon>Fungi</taxon>
        <taxon>Fungi incertae sedis</taxon>
        <taxon>Mucoromycota</taxon>
        <taxon>Glomeromycotina</taxon>
        <taxon>Glomeromycetes</taxon>
        <taxon>Archaeosporales</taxon>
        <taxon>Ambisporaceae</taxon>
        <taxon>Ambispora</taxon>
    </lineage>
</organism>
<proteinExistence type="predicted"/>
<feature type="chain" id="PRO_5040481325" evidence="2">
    <location>
        <begin position="30"/>
        <end position="266"/>
    </location>
</feature>
<feature type="compositionally biased region" description="Low complexity" evidence="1">
    <location>
        <begin position="75"/>
        <end position="187"/>
    </location>
</feature>
<dbReference type="Proteomes" id="UP000789508">
    <property type="component" value="Unassembled WGS sequence"/>
</dbReference>
<evidence type="ECO:0000313" key="3">
    <source>
        <dbReference type="EMBL" id="CAG8483225.1"/>
    </source>
</evidence>
<evidence type="ECO:0000313" key="4">
    <source>
        <dbReference type="Proteomes" id="UP000789508"/>
    </source>
</evidence>
<gene>
    <name evidence="3" type="ORF">ALEPTO_LOCUS2598</name>
</gene>
<keyword evidence="2" id="KW-0732">Signal</keyword>
<reference evidence="3" key="1">
    <citation type="submission" date="2021-06" db="EMBL/GenBank/DDBJ databases">
        <authorList>
            <person name="Kallberg Y."/>
            <person name="Tangrot J."/>
            <person name="Rosling A."/>
        </authorList>
    </citation>
    <scope>NUCLEOTIDE SEQUENCE</scope>
    <source>
        <strain evidence="3">FL130A</strain>
    </source>
</reference>
<evidence type="ECO:0000256" key="1">
    <source>
        <dbReference type="SAM" id="MobiDB-lite"/>
    </source>
</evidence>
<keyword evidence="4" id="KW-1185">Reference proteome</keyword>
<sequence length="266" mass="27305">MVKETLFIVTCYLALAICLFMSGSNIISAAPIEKRCPTCDCSTNCDDGSRNGNLDGNSNGVKNGYVPYYSTQGEQSNTGYVSSSGSTSSGNSNNQYGSSSGSTSSGDSNNQYGSSSGSTSSGNSNNQYGSSSGSTSSSNSNNQYGSSSGSSSSSNSNNQYGSSSGSSSSSNSNNQYGSSTGSSSGSGVVVSKDTDTDDNSISDNGKIKTDKDGLHYSVIKQSEYASYSFTSKESFYQSLALANCKNSIDYLLVQFMDGTSGTCGCH</sequence>
<comment type="caution">
    <text evidence="3">The sequence shown here is derived from an EMBL/GenBank/DDBJ whole genome shotgun (WGS) entry which is preliminary data.</text>
</comment>
<dbReference type="EMBL" id="CAJVPS010000396">
    <property type="protein sequence ID" value="CAG8483225.1"/>
    <property type="molecule type" value="Genomic_DNA"/>
</dbReference>
<accession>A0A9N8WDV5</accession>
<feature type="region of interest" description="Disordered" evidence="1">
    <location>
        <begin position="65"/>
        <end position="210"/>
    </location>
</feature>
<protein>
    <submittedName>
        <fullName evidence="3">13552_t:CDS:1</fullName>
    </submittedName>
</protein>
<feature type="signal peptide" evidence="2">
    <location>
        <begin position="1"/>
        <end position="29"/>
    </location>
</feature>
<dbReference type="AlphaFoldDB" id="A0A9N8WDV5"/>
<name>A0A9N8WDV5_9GLOM</name>